<dbReference type="GO" id="GO:0005634">
    <property type="term" value="C:nucleus"/>
    <property type="evidence" value="ECO:0007669"/>
    <property type="project" value="TreeGrafter"/>
</dbReference>
<dbReference type="Gene3D" id="3.40.50.620">
    <property type="entry name" value="HUPs"/>
    <property type="match status" value="1"/>
</dbReference>
<dbReference type="AlphaFoldDB" id="A0A0D7BEY1"/>
<dbReference type="SUPFAM" id="SSF52374">
    <property type="entry name" value="Nucleotidylyl transferase"/>
    <property type="match status" value="1"/>
</dbReference>
<dbReference type="GO" id="GO:0005737">
    <property type="term" value="C:cytoplasm"/>
    <property type="evidence" value="ECO:0007669"/>
    <property type="project" value="TreeGrafter"/>
</dbReference>
<sequence>MNFVHRLPGPYLILDSSFNPPTIAHRALLHALAPPGHNKLLLLSTANADKKPQPGAFPQRTEMMQLLSQSLQPPHFLPSSSPSSSSFGAAVALIDRATFADKARCAPELKGATWIMGWDTLVRFFAPRYYPNDTMGPVLRTFFLEDQARVVFAHRPAQENPNQENEKQDLLTFISLFLKEHGIPPSCVEEVPIDAEMAEISSSAVRKARKESGDWRRMVPPSIAEYIEQERLYVS</sequence>
<dbReference type="PANTHER" id="PTHR31285">
    <property type="entry name" value="NICOTINAMIDE MONONUCLEOTIDE ADENYLYLTRANSFERASE"/>
    <property type="match status" value="1"/>
</dbReference>
<dbReference type="GO" id="GO:0000309">
    <property type="term" value="F:nicotinamide-nucleotide adenylyltransferase activity"/>
    <property type="evidence" value="ECO:0007669"/>
    <property type="project" value="TreeGrafter"/>
</dbReference>
<gene>
    <name evidence="1" type="ORF">CYLTODRAFT_421424</name>
</gene>
<keyword evidence="2" id="KW-1185">Reference proteome</keyword>
<accession>A0A0D7BEY1</accession>
<organism evidence="1 2">
    <name type="scientific">Cylindrobasidium torrendii FP15055 ss-10</name>
    <dbReference type="NCBI Taxonomy" id="1314674"/>
    <lineage>
        <taxon>Eukaryota</taxon>
        <taxon>Fungi</taxon>
        <taxon>Dikarya</taxon>
        <taxon>Basidiomycota</taxon>
        <taxon>Agaricomycotina</taxon>
        <taxon>Agaricomycetes</taxon>
        <taxon>Agaricomycetidae</taxon>
        <taxon>Agaricales</taxon>
        <taxon>Marasmiineae</taxon>
        <taxon>Physalacriaceae</taxon>
        <taxon>Cylindrobasidium</taxon>
    </lineage>
</organism>
<keyword evidence="1" id="KW-0808">Transferase</keyword>
<protein>
    <submittedName>
        <fullName evidence="1">Nucleotidylyl transferase</fullName>
    </submittedName>
</protein>
<evidence type="ECO:0000313" key="2">
    <source>
        <dbReference type="Proteomes" id="UP000054007"/>
    </source>
</evidence>
<name>A0A0D7BEY1_9AGAR</name>
<dbReference type="Proteomes" id="UP000054007">
    <property type="component" value="Unassembled WGS sequence"/>
</dbReference>
<proteinExistence type="predicted"/>
<dbReference type="STRING" id="1314674.A0A0D7BEY1"/>
<dbReference type="OrthoDB" id="5591297at2759"/>
<evidence type="ECO:0000313" key="1">
    <source>
        <dbReference type="EMBL" id="KIY68674.1"/>
    </source>
</evidence>
<reference evidence="1 2" key="1">
    <citation type="journal article" date="2015" name="Fungal Genet. Biol.">
        <title>Evolution of novel wood decay mechanisms in Agaricales revealed by the genome sequences of Fistulina hepatica and Cylindrobasidium torrendii.</title>
        <authorList>
            <person name="Floudas D."/>
            <person name="Held B.W."/>
            <person name="Riley R."/>
            <person name="Nagy L.G."/>
            <person name="Koehler G."/>
            <person name="Ransdell A.S."/>
            <person name="Younus H."/>
            <person name="Chow J."/>
            <person name="Chiniquy J."/>
            <person name="Lipzen A."/>
            <person name="Tritt A."/>
            <person name="Sun H."/>
            <person name="Haridas S."/>
            <person name="LaButti K."/>
            <person name="Ohm R.A."/>
            <person name="Kues U."/>
            <person name="Blanchette R.A."/>
            <person name="Grigoriev I.V."/>
            <person name="Minto R.E."/>
            <person name="Hibbett D.S."/>
        </authorList>
    </citation>
    <scope>NUCLEOTIDE SEQUENCE [LARGE SCALE GENOMIC DNA]</scope>
    <source>
        <strain evidence="1 2">FP15055 ss-10</strain>
    </source>
</reference>
<dbReference type="EMBL" id="KN880498">
    <property type="protein sequence ID" value="KIY68674.1"/>
    <property type="molecule type" value="Genomic_DNA"/>
</dbReference>
<dbReference type="PANTHER" id="PTHR31285:SF0">
    <property type="entry name" value="NICOTINAMIDE MONONUCLEOTIDE ADENYLYLTRANSFERASE"/>
    <property type="match status" value="1"/>
</dbReference>
<dbReference type="GO" id="GO:0016887">
    <property type="term" value="F:ATP hydrolysis activity"/>
    <property type="evidence" value="ECO:0007669"/>
    <property type="project" value="TreeGrafter"/>
</dbReference>
<dbReference type="InterPro" id="IPR014729">
    <property type="entry name" value="Rossmann-like_a/b/a_fold"/>
</dbReference>